<dbReference type="InterPro" id="IPR003356">
    <property type="entry name" value="DNA_methylase_A-5"/>
</dbReference>
<evidence type="ECO:0000259" key="4">
    <source>
        <dbReference type="Pfam" id="PF02384"/>
    </source>
</evidence>
<organism evidence="5 6">
    <name type="scientific">Paraoerskovia sediminicola</name>
    <dbReference type="NCBI Taxonomy" id="1138587"/>
    <lineage>
        <taxon>Bacteria</taxon>
        <taxon>Bacillati</taxon>
        <taxon>Actinomycetota</taxon>
        <taxon>Actinomycetes</taxon>
        <taxon>Micrococcales</taxon>
        <taxon>Cellulomonadaceae</taxon>
        <taxon>Paraoerskovia</taxon>
    </lineage>
</organism>
<evidence type="ECO:0000313" key="6">
    <source>
        <dbReference type="Proteomes" id="UP001321475"/>
    </source>
</evidence>
<accession>A0ABM8G5M4</accession>
<dbReference type="PANTHER" id="PTHR33841:SF4">
    <property type="entry name" value="RESTRICTION MODIFICATION SYSTEM DNA SPECIFICITY DOMAIN"/>
    <property type="match status" value="1"/>
</dbReference>
<proteinExistence type="predicted"/>
<reference evidence="6" key="1">
    <citation type="journal article" date="2019" name="Int. J. Syst. Evol. Microbiol.">
        <title>The Global Catalogue of Microorganisms (GCM) 10K type strain sequencing project: providing services to taxonomists for standard genome sequencing and annotation.</title>
        <authorList>
            <consortium name="The Broad Institute Genomics Platform"/>
            <consortium name="The Broad Institute Genome Sequencing Center for Infectious Disease"/>
            <person name="Wu L."/>
            <person name="Ma J."/>
        </authorList>
    </citation>
    <scope>NUCLEOTIDE SEQUENCE [LARGE SCALE GENOMIC DNA]</scope>
    <source>
        <strain evidence="6">NBRC 108565</strain>
    </source>
</reference>
<keyword evidence="2" id="KW-0808">Transferase</keyword>
<evidence type="ECO:0000256" key="1">
    <source>
        <dbReference type="ARBA" id="ARBA00022603"/>
    </source>
</evidence>
<dbReference type="PRINTS" id="PR00507">
    <property type="entry name" value="N12N6MTFRASE"/>
</dbReference>
<name>A0ABM8G5M4_9CELL</name>
<dbReference type="RefSeq" id="WP_286217669.1">
    <property type="nucleotide sequence ID" value="NZ_AP027729.1"/>
</dbReference>
<dbReference type="InterPro" id="IPR029063">
    <property type="entry name" value="SAM-dependent_MTases_sf"/>
</dbReference>
<evidence type="ECO:0000256" key="3">
    <source>
        <dbReference type="SAM" id="MobiDB-lite"/>
    </source>
</evidence>
<dbReference type="Pfam" id="PF02384">
    <property type="entry name" value="N6_Mtase"/>
    <property type="match status" value="1"/>
</dbReference>
<evidence type="ECO:0000256" key="2">
    <source>
        <dbReference type="ARBA" id="ARBA00022679"/>
    </source>
</evidence>
<dbReference type="EMBL" id="AP027729">
    <property type="protein sequence ID" value="BDZ43429.1"/>
    <property type="molecule type" value="Genomic_DNA"/>
</dbReference>
<gene>
    <name evidence="5" type="ORF">GCM10025865_27280</name>
</gene>
<protein>
    <recommendedName>
        <fullName evidence="4">DNA methylase adenine-specific domain-containing protein</fullName>
    </recommendedName>
</protein>
<dbReference type="Gene3D" id="3.40.50.150">
    <property type="entry name" value="Vaccinia Virus protein VP39"/>
    <property type="match status" value="1"/>
</dbReference>
<dbReference type="InterPro" id="IPR050953">
    <property type="entry name" value="N4_N6_ade-DNA_methylase"/>
</dbReference>
<feature type="domain" description="DNA methylase adenine-specific" evidence="4">
    <location>
        <begin position="297"/>
        <end position="401"/>
    </location>
</feature>
<keyword evidence="1" id="KW-0489">Methyltransferase</keyword>
<keyword evidence="6" id="KW-1185">Reference proteome</keyword>
<dbReference type="SUPFAM" id="SSF53335">
    <property type="entry name" value="S-adenosyl-L-methionine-dependent methyltransferases"/>
    <property type="match status" value="1"/>
</dbReference>
<evidence type="ECO:0000313" key="5">
    <source>
        <dbReference type="EMBL" id="BDZ43429.1"/>
    </source>
</evidence>
<feature type="compositionally biased region" description="Pro residues" evidence="3">
    <location>
        <begin position="565"/>
        <end position="576"/>
    </location>
</feature>
<sequence length="576" mass="63331">MPRSVSEPSRIVIERLLSKGTTRSEATIQSDVRMLLLDPELGLEEVQLETQVGHGKRIDVEAGATVFEVKKTLASSTALAAAKVQLTGYVLSRAAEFGGRYLGVLTDGVRWHAYHETGGELEEATRHTLIDGPTGAASLLSWLEGVLATKQGVRPVPSEIRERLGATSSSHQVDYATLAAIYADSRNLPTVQLKRELWAKLLRSALGTQFVDDDELFLEHTLLVNSAEIIAHLVVGLPATELSPATLLSGDQFAVAGLYGVVDRDFFDWVLEVPGGDAFVGSLARRLSRFDWSAVEHDVLKVLYESVIPAATRKALGEYYTPDWLAYEVVKETVTDPVHQRVLDPSCGSGSFLFYAVRRYLAACEEAGVPLSDAMHQVSSRVIGIDLHPVAVALARVTYLLALGRDRLNLPERGELSVPVYLGDSLGWDQHEDLLSSGHMVIPTETGDQLLTTELRFPDHLLTDAARFDELVQALVDESGRAAFATGNRKPKKLSDGTLRRLAIDEVDMPVLAENFLRLRQLHEDNRNHIWSYYIRNVARPTWLSNEANRVDVLVGNPHGSPTGTCPPPCRRPSSR</sequence>
<feature type="region of interest" description="Disordered" evidence="3">
    <location>
        <begin position="556"/>
        <end position="576"/>
    </location>
</feature>
<dbReference type="Proteomes" id="UP001321475">
    <property type="component" value="Chromosome"/>
</dbReference>
<dbReference type="PANTHER" id="PTHR33841">
    <property type="entry name" value="DNA METHYLTRANSFERASE YEEA-RELATED"/>
    <property type="match status" value="1"/>
</dbReference>